<evidence type="ECO:0000256" key="1">
    <source>
        <dbReference type="ARBA" id="ARBA00022801"/>
    </source>
</evidence>
<feature type="domain" description="Amidohydrolase-related" evidence="2">
    <location>
        <begin position="66"/>
        <end position="406"/>
    </location>
</feature>
<proteinExistence type="predicted"/>
<organism evidence="3 4">
    <name type="scientific">Murimonas intestini</name>
    <dbReference type="NCBI Taxonomy" id="1337051"/>
    <lineage>
        <taxon>Bacteria</taxon>
        <taxon>Bacillati</taxon>
        <taxon>Bacillota</taxon>
        <taxon>Clostridia</taxon>
        <taxon>Lachnospirales</taxon>
        <taxon>Lachnospiraceae</taxon>
        <taxon>Murimonas</taxon>
    </lineage>
</organism>
<dbReference type="InterPro" id="IPR032466">
    <property type="entry name" value="Metal_Hydrolase"/>
</dbReference>
<dbReference type="InterPro" id="IPR011059">
    <property type="entry name" value="Metal-dep_hydrolase_composite"/>
</dbReference>
<gene>
    <name evidence="3" type="ORF">C7383_10623</name>
</gene>
<reference evidence="3 4" key="1">
    <citation type="submission" date="2018-05" db="EMBL/GenBank/DDBJ databases">
        <authorList>
            <person name="Goeker M."/>
            <person name="Huntemann M."/>
            <person name="Clum A."/>
            <person name="Pillay M."/>
            <person name="Palaniappan K."/>
            <person name="Varghese N."/>
            <person name="Mikhailova N."/>
            <person name="Stamatis D."/>
            <person name="Reddy T."/>
            <person name="Daum C."/>
            <person name="Shapiro N."/>
            <person name="Ivanova N."/>
            <person name="Kyrpides N."/>
            <person name="Woyke T."/>
        </authorList>
    </citation>
    <scope>NUCLEOTIDE SEQUENCE [LARGE SCALE GENOMIC DNA]</scope>
    <source>
        <strain evidence="3 4">DSM 26524</strain>
    </source>
</reference>
<dbReference type="AlphaFoldDB" id="A0AB73T3P0"/>
<dbReference type="RefSeq" id="WP_109626400.1">
    <property type="nucleotide sequence ID" value="NZ_JANKBI010000004.1"/>
</dbReference>
<name>A0AB73T3P0_9FIRM</name>
<evidence type="ECO:0000259" key="2">
    <source>
        <dbReference type="Pfam" id="PF01979"/>
    </source>
</evidence>
<protein>
    <submittedName>
        <fullName evidence="3">5-methylthioadenosine/S-adenosylhomocysteine deaminase</fullName>
    </submittedName>
</protein>
<dbReference type="SUPFAM" id="SSF51338">
    <property type="entry name" value="Composite domain of metallo-dependent hydrolases"/>
    <property type="match status" value="1"/>
</dbReference>
<evidence type="ECO:0000313" key="4">
    <source>
        <dbReference type="Proteomes" id="UP000245412"/>
    </source>
</evidence>
<dbReference type="Pfam" id="PF01979">
    <property type="entry name" value="Amidohydro_1"/>
    <property type="match status" value="1"/>
</dbReference>
<dbReference type="SUPFAM" id="SSF51556">
    <property type="entry name" value="Metallo-dependent hydrolases"/>
    <property type="match status" value="1"/>
</dbReference>
<dbReference type="PANTHER" id="PTHR43794:SF11">
    <property type="entry name" value="AMIDOHYDROLASE-RELATED DOMAIN-CONTAINING PROTEIN"/>
    <property type="match status" value="1"/>
</dbReference>
<evidence type="ECO:0000313" key="3">
    <source>
        <dbReference type="EMBL" id="PWJ75453.1"/>
    </source>
</evidence>
<dbReference type="PANTHER" id="PTHR43794">
    <property type="entry name" value="AMINOHYDROLASE SSNA-RELATED"/>
    <property type="match status" value="1"/>
</dbReference>
<keyword evidence="4" id="KW-1185">Reference proteome</keyword>
<dbReference type="Proteomes" id="UP000245412">
    <property type="component" value="Unassembled WGS sequence"/>
</dbReference>
<keyword evidence="1" id="KW-0378">Hydrolase</keyword>
<dbReference type="CDD" id="cd01298">
    <property type="entry name" value="ATZ_TRZ_like"/>
    <property type="match status" value="1"/>
</dbReference>
<dbReference type="Gene3D" id="2.30.40.10">
    <property type="entry name" value="Urease, subunit C, domain 1"/>
    <property type="match status" value="1"/>
</dbReference>
<dbReference type="GO" id="GO:0016810">
    <property type="term" value="F:hydrolase activity, acting on carbon-nitrogen (but not peptide) bonds"/>
    <property type="evidence" value="ECO:0007669"/>
    <property type="project" value="InterPro"/>
</dbReference>
<dbReference type="EMBL" id="QGGY01000006">
    <property type="protein sequence ID" value="PWJ75453.1"/>
    <property type="molecule type" value="Genomic_DNA"/>
</dbReference>
<dbReference type="InterPro" id="IPR050287">
    <property type="entry name" value="MTA/SAH_deaminase"/>
</dbReference>
<dbReference type="Gene3D" id="3.20.20.140">
    <property type="entry name" value="Metal-dependent hydrolases"/>
    <property type="match status" value="1"/>
</dbReference>
<dbReference type="InterPro" id="IPR006680">
    <property type="entry name" value="Amidohydro-rel"/>
</dbReference>
<accession>A0AB73T3P0</accession>
<comment type="caution">
    <text evidence="3">The sequence shown here is derived from an EMBL/GenBank/DDBJ whole genome shotgun (WGS) entry which is preliminary data.</text>
</comment>
<sequence length="435" mass="48432">MNIRFYNARILTMADGCRMETGEVWVEGNRISYAGPSRPAGCCPAMPEGQKQEKKWDREIDAEGNVLMPGFKNAHTHSAMTFLRSYADDMPLLDWLNKQVFPMEAKLTAGDIYHLSKLAILEYLTSGITANFDMYLTPSTIAQASADCGFRTVMTGGLNDFSQSLEDIDRWYRQYNSENELISFELGFHAEYTTSRNLLEGMAALAEKYKAPVYTHNSESLSEVEQCMERNHMTPTAYLDSLGMFNYGGGGYHCVHVTEEDMDIFKERGMSVVTNPGSNTKLASGIAPVSRMIEKGINIAIGTDGPASNNCLDMFREMFLATGLAKLREKDASVVDADLVLYMATAGGAKAMNLKDCDTLTEGKYADMIMIDLHQPNMQPLNNISKNIVYSGSKQNVKMTMVNGRILYEDGKFNIGTSPEEIYRKANEIIGRMRG</sequence>